<feature type="region of interest" description="Disordered" evidence="1">
    <location>
        <begin position="137"/>
        <end position="162"/>
    </location>
</feature>
<dbReference type="GO" id="GO:0045505">
    <property type="term" value="F:dynein intermediate chain binding"/>
    <property type="evidence" value="ECO:0007669"/>
    <property type="project" value="TreeGrafter"/>
</dbReference>
<dbReference type="InterPro" id="IPR001372">
    <property type="entry name" value="Dynein_light_chain_typ-1/2"/>
</dbReference>
<dbReference type="Gene3D" id="3.30.740.10">
    <property type="entry name" value="Protein Inhibitor Of Neuronal Nitric Oxide Synthase"/>
    <property type="match status" value="1"/>
</dbReference>
<feature type="compositionally biased region" description="Basic and acidic residues" evidence="1">
    <location>
        <begin position="106"/>
        <end position="121"/>
    </location>
</feature>
<dbReference type="AlphaFoldDB" id="A0A200QNA1"/>
<dbReference type="GO" id="GO:0005868">
    <property type="term" value="C:cytoplasmic dynein complex"/>
    <property type="evidence" value="ECO:0007669"/>
    <property type="project" value="TreeGrafter"/>
</dbReference>
<dbReference type="InterPro" id="IPR037177">
    <property type="entry name" value="DLC_sf"/>
</dbReference>
<dbReference type="OrthoDB" id="6506078at2759"/>
<dbReference type="EMBL" id="MVGT01001456">
    <property type="protein sequence ID" value="OVA11946.1"/>
    <property type="molecule type" value="Genomic_DNA"/>
</dbReference>
<accession>A0A200QNA1</accession>
<dbReference type="PANTHER" id="PTHR11886:SF80">
    <property type="entry name" value="OS01G0555600 PROTEIN"/>
    <property type="match status" value="1"/>
</dbReference>
<protein>
    <submittedName>
        <fullName evidence="2">Dynein light chain</fullName>
    </submittedName>
</protein>
<proteinExistence type="predicted"/>
<organism evidence="2 3">
    <name type="scientific">Macleaya cordata</name>
    <name type="common">Five-seeded plume-poppy</name>
    <name type="synonym">Bocconia cordata</name>
    <dbReference type="NCBI Taxonomy" id="56857"/>
    <lineage>
        <taxon>Eukaryota</taxon>
        <taxon>Viridiplantae</taxon>
        <taxon>Streptophyta</taxon>
        <taxon>Embryophyta</taxon>
        <taxon>Tracheophyta</taxon>
        <taxon>Spermatophyta</taxon>
        <taxon>Magnoliopsida</taxon>
        <taxon>Ranunculales</taxon>
        <taxon>Papaveraceae</taxon>
        <taxon>Papaveroideae</taxon>
        <taxon>Macleaya</taxon>
    </lineage>
</organism>
<dbReference type="Proteomes" id="UP000195402">
    <property type="component" value="Unassembled WGS sequence"/>
</dbReference>
<reference evidence="2 3" key="1">
    <citation type="journal article" date="2017" name="Mol. Plant">
        <title>The Genome of Medicinal Plant Macleaya cordata Provides New Insights into Benzylisoquinoline Alkaloids Metabolism.</title>
        <authorList>
            <person name="Liu X."/>
            <person name="Liu Y."/>
            <person name="Huang P."/>
            <person name="Ma Y."/>
            <person name="Qing Z."/>
            <person name="Tang Q."/>
            <person name="Cao H."/>
            <person name="Cheng P."/>
            <person name="Zheng Y."/>
            <person name="Yuan Z."/>
            <person name="Zhou Y."/>
            <person name="Liu J."/>
            <person name="Tang Z."/>
            <person name="Zhuo Y."/>
            <person name="Zhang Y."/>
            <person name="Yu L."/>
            <person name="Huang J."/>
            <person name="Yang P."/>
            <person name="Peng Q."/>
            <person name="Zhang J."/>
            <person name="Jiang W."/>
            <person name="Zhang Z."/>
            <person name="Lin K."/>
            <person name="Ro D.K."/>
            <person name="Chen X."/>
            <person name="Xiong X."/>
            <person name="Shang Y."/>
            <person name="Huang S."/>
            <person name="Zeng J."/>
        </authorList>
    </citation>
    <scope>NUCLEOTIDE SEQUENCE [LARGE SCALE GENOMIC DNA]</scope>
    <source>
        <strain evidence="3">cv. BLH2017</strain>
        <tissue evidence="2">Root</tissue>
    </source>
</reference>
<name>A0A200QNA1_MACCD</name>
<dbReference type="SUPFAM" id="SSF54648">
    <property type="entry name" value="DLC"/>
    <property type="match status" value="1"/>
</dbReference>
<keyword evidence="3" id="KW-1185">Reference proteome</keyword>
<evidence type="ECO:0000256" key="1">
    <source>
        <dbReference type="SAM" id="MobiDB-lite"/>
    </source>
</evidence>
<feature type="compositionally biased region" description="Gly residues" evidence="1">
    <location>
        <begin position="150"/>
        <end position="160"/>
    </location>
</feature>
<evidence type="ECO:0000313" key="3">
    <source>
        <dbReference type="Proteomes" id="UP000195402"/>
    </source>
</evidence>
<feature type="compositionally biased region" description="Basic residues" evidence="1">
    <location>
        <begin position="40"/>
        <end position="51"/>
    </location>
</feature>
<dbReference type="PANTHER" id="PTHR11886">
    <property type="entry name" value="DYNEIN LIGHT CHAIN"/>
    <property type="match status" value="1"/>
</dbReference>
<evidence type="ECO:0000313" key="2">
    <source>
        <dbReference type="EMBL" id="OVA11946.1"/>
    </source>
</evidence>
<comment type="caution">
    <text evidence="2">The sequence shown here is derived from an EMBL/GenBank/DDBJ whole genome shotgun (WGS) entry which is preliminary data.</text>
</comment>
<dbReference type="SMART" id="SM01375">
    <property type="entry name" value="Dynein_light"/>
    <property type="match status" value="1"/>
</dbReference>
<gene>
    <name evidence="2" type="ORF">BVC80_8763g11</name>
</gene>
<dbReference type="InParanoid" id="A0A200QNA1"/>
<dbReference type="OMA" id="FMQTHAV"/>
<feature type="region of interest" description="Disordered" evidence="1">
    <location>
        <begin position="94"/>
        <end position="121"/>
    </location>
</feature>
<feature type="compositionally biased region" description="Pro residues" evidence="1">
    <location>
        <begin position="12"/>
        <end position="28"/>
    </location>
</feature>
<feature type="region of interest" description="Disordered" evidence="1">
    <location>
        <begin position="1"/>
        <end position="66"/>
    </location>
</feature>
<dbReference type="STRING" id="56857.A0A200QNA1"/>
<sequence>MDPTRKKYLPTTTPPPSPPPNPNGPKPIPCSTLINYTRTKAAHNHPKRVSNHKAPPPSDPPLVHTPLHPKFLTLSLDAASNSSLGLLNKTHHLQPSIKQKTTRGNNMEKQRKSSQTVEKKIKTELIRGRGGERKLIEERKRPSLSNSPLIGGGGGGGGGGGERRRSSWCSDYCYSEIELGEFFSSLGARIVTAEMPPFMQTHAVTCARNAYDSLDKFSSKTLASTLKKEFDGVYGPAWHCIVGTSFGTFVTHSVGGFLYFSLDHHHHHHHNKLYFLLFKTTVKRSSDN</sequence>
<dbReference type="Pfam" id="PF01221">
    <property type="entry name" value="Dynein_light"/>
    <property type="match status" value="1"/>
</dbReference>
<dbReference type="GO" id="GO:0007017">
    <property type="term" value="P:microtubule-based process"/>
    <property type="evidence" value="ECO:0007669"/>
    <property type="project" value="InterPro"/>
</dbReference>
<feature type="compositionally biased region" description="Polar residues" evidence="1">
    <location>
        <begin position="96"/>
        <end position="105"/>
    </location>
</feature>